<evidence type="ECO:0000256" key="14">
    <source>
        <dbReference type="PROSITE-ProRule" id="PRU10141"/>
    </source>
</evidence>
<dbReference type="InterPro" id="IPR017441">
    <property type="entry name" value="Protein_kinase_ATP_BS"/>
</dbReference>
<proteinExistence type="inferred from homology"/>
<comment type="similarity">
    <text evidence="1">Belongs to the protein kinase superfamily. CAMK Ser/Thr protein kinase family. CaMK subfamily.</text>
</comment>
<dbReference type="PANTHER" id="PTHR24347">
    <property type="entry name" value="SERINE/THREONINE-PROTEIN KINASE"/>
    <property type="match status" value="1"/>
</dbReference>
<dbReference type="FunFam" id="3.30.200.20:FF:000002">
    <property type="entry name" value="Calcium/calmodulin-dependent protein kinase type II subunit delta isoform 2"/>
    <property type="match status" value="1"/>
</dbReference>
<sequence>MATVVTSTRFTDEYQLYEELGKGAFSVVRRCIKKSTGQEYAAKIINTKKLSARDHQKLEREARICRLLKHPNIVRLHDSIAEEGFHYLVFDLVTGGELFEDIVAREYYSEADASHCINQILESVSHIHQHDIVHRDLKPENLLLASKMKGAAVKLADFGLAIEVQGDQQAWFGFAGTPGYLSPEVLRKDPYGKPVDIWACGVILYILLVGYPPFWDEDQHKLYQQIKAGAYDFPSPEWDTVTPEAKNLINQMLTINPAKRITADQALKHPWVCQRSTVASMMHRQETVECLRKFNARRKLKGAILTTMLVSRNFSARKQEIIKMTEQLIEAINNGDFDAYTRICDPGLTSFEPEALGNLVEGMDFHKFYFENLLSKNSKPVHTTILNPHVHLIGEDAACIAYIRLTQYIDSQGRPRSCQSEETRVWHRRDAKWLNVHFHCSGAPAAPLQ</sequence>
<dbReference type="InterPro" id="IPR013543">
    <property type="entry name" value="Ca/CaM-dep_prot_kinase-assoc"/>
</dbReference>
<evidence type="ECO:0000256" key="4">
    <source>
        <dbReference type="ARBA" id="ARBA00022553"/>
    </source>
</evidence>
<organism evidence="17 18">
    <name type="scientific">Amphilophus citrinellus</name>
    <name type="common">Midas cichlid</name>
    <name type="synonym">Cichlasoma citrinellum</name>
    <dbReference type="NCBI Taxonomy" id="61819"/>
    <lineage>
        <taxon>Eukaryota</taxon>
        <taxon>Metazoa</taxon>
        <taxon>Chordata</taxon>
        <taxon>Craniata</taxon>
        <taxon>Vertebrata</taxon>
        <taxon>Euteleostomi</taxon>
        <taxon>Actinopterygii</taxon>
        <taxon>Neopterygii</taxon>
        <taxon>Teleostei</taxon>
        <taxon>Neoteleostei</taxon>
        <taxon>Acanthomorphata</taxon>
        <taxon>Ovalentaria</taxon>
        <taxon>Cichlomorphae</taxon>
        <taxon>Cichliformes</taxon>
        <taxon>Cichlidae</taxon>
        <taxon>New World cichlids</taxon>
        <taxon>Cichlasomatinae</taxon>
        <taxon>Heroini</taxon>
        <taxon>Amphilophus</taxon>
    </lineage>
</organism>
<dbReference type="AlphaFoldDB" id="A0A3Q0RTV4"/>
<evidence type="ECO:0000256" key="9">
    <source>
        <dbReference type="ARBA" id="ARBA00022860"/>
    </source>
</evidence>
<dbReference type="Pfam" id="PF08332">
    <property type="entry name" value="CaMKII_AD"/>
    <property type="match status" value="1"/>
</dbReference>
<dbReference type="SUPFAM" id="SSF54427">
    <property type="entry name" value="NTF2-like"/>
    <property type="match status" value="1"/>
</dbReference>
<dbReference type="GO" id="GO:0043226">
    <property type="term" value="C:organelle"/>
    <property type="evidence" value="ECO:0007669"/>
    <property type="project" value="UniProtKB-ARBA"/>
</dbReference>
<dbReference type="SMART" id="SM00220">
    <property type="entry name" value="S_TKc"/>
    <property type="match status" value="1"/>
</dbReference>
<dbReference type="SUPFAM" id="SSF56112">
    <property type="entry name" value="Protein kinase-like (PK-like)"/>
    <property type="match status" value="1"/>
</dbReference>
<evidence type="ECO:0000256" key="10">
    <source>
        <dbReference type="ARBA" id="ARBA00047307"/>
    </source>
</evidence>
<comment type="subunit">
    <text evidence="13">CAMK2 is composed of four different chains: alpha, beta, gamma, and delta. The different isoforms assemble into homo- or heteromultimeric holoenzymes composed of 8 to 12 subunits.</text>
</comment>
<keyword evidence="3 15" id="KW-0723">Serine/threonine-protein kinase</keyword>
<evidence type="ECO:0000256" key="8">
    <source>
        <dbReference type="ARBA" id="ARBA00022840"/>
    </source>
</evidence>
<dbReference type="EC" id="2.7.11.17" evidence="2"/>
<dbReference type="InterPro" id="IPR011009">
    <property type="entry name" value="Kinase-like_dom_sf"/>
</dbReference>
<dbReference type="GeneTree" id="ENSGT00940000156481"/>
<keyword evidence="4" id="KW-0597">Phosphoprotein</keyword>
<evidence type="ECO:0000256" key="2">
    <source>
        <dbReference type="ARBA" id="ARBA00012434"/>
    </source>
</evidence>
<dbReference type="Gene3D" id="1.10.510.10">
    <property type="entry name" value="Transferase(Phosphotransferase) domain 1"/>
    <property type="match status" value="1"/>
</dbReference>
<keyword evidence="8 14" id="KW-0067">ATP-binding</keyword>
<dbReference type="Gene3D" id="3.30.200.20">
    <property type="entry name" value="Phosphorylase Kinase, domain 1"/>
    <property type="match status" value="1"/>
</dbReference>
<dbReference type="Proteomes" id="UP000261340">
    <property type="component" value="Unplaced"/>
</dbReference>
<keyword evidence="9" id="KW-0112">Calmodulin-binding</keyword>
<keyword evidence="7" id="KW-0418">Kinase</keyword>
<dbReference type="FunFam" id="1.10.510.10:FF:000001">
    <property type="entry name" value="Calcium/calmodulin-dependent protein kinase type II subunit delta"/>
    <property type="match status" value="1"/>
</dbReference>
<feature type="domain" description="Protein kinase" evidence="16">
    <location>
        <begin position="14"/>
        <end position="272"/>
    </location>
</feature>
<evidence type="ECO:0000256" key="13">
    <source>
        <dbReference type="ARBA" id="ARBA00064333"/>
    </source>
</evidence>
<dbReference type="InterPro" id="IPR032710">
    <property type="entry name" value="NTF2-like_dom_sf"/>
</dbReference>
<protein>
    <recommendedName>
        <fullName evidence="2">calcium/calmodulin-dependent protein kinase</fullName>
        <ecNumber evidence="2">2.7.11.17</ecNumber>
    </recommendedName>
</protein>
<evidence type="ECO:0000256" key="5">
    <source>
        <dbReference type="ARBA" id="ARBA00022679"/>
    </source>
</evidence>
<reference evidence="17" key="1">
    <citation type="submission" date="2025-08" db="UniProtKB">
        <authorList>
            <consortium name="Ensembl"/>
        </authorList>
    </citation>
    <scope>IDENTIFICATION</scope>
</reference>
<dbReference type="CDD" id="cd14086">
    <property type="entry name" value="STKc_CaMKII"/>
    <property type="match status" value="1"/>
</dbReference>
<dbReference type="Pfam" id="PF00069">
    <property type="entry name" value="Pkinase"/>
    <property type="match status" value="1"/>
</dbReference>
<comment type="catalytic activity">
    <reaction evidence="10">
        <text>L-threonyl-[protein] + ATP = O-phospho-L-threonyl-[protein] + ADP + H(+)</text>
        <dbReference type="Rhea" id="RHEA:46608"/>
        <dbReference type="Rhea" id="RHEA-COMP:11060"/>
        <dbReference type="Rhea" id="RHEA-COMP:11605"/>
        <dbReference type="ChEBI" id="CHEBI:15378"/>
        <dbReference type="ChEBI" id="CHEBI:30013"/>
        <dbReference type="ChEBI" id="CHEBI:30616"/>
        <dbReference type="ChEBI" id="CHEBI:61977"/>
        <dbReference type="ChEBI" id="CHEBI:456216"/>
        <dbReference type="EC" id="2.7.11.17"/>
    </reaction>
</comment>
<evidence type="ECO:0000256" key="11">
    <source>
        <dbReference type="ARBA" id="ARBA00047430"/>
    </source>
</evidence>
<reference evidence="17" key="2">
    <citation type="submission" date="2025-09" db="UniProtKB">
        <authorList>
            <consortium name="Ensembl"/>
        </authorList>
    </citation>
    <scope>IDENTIFICATION</scope>
</reference>
<dbReference type="FunFam" id="3.10.450.50:FF:000001">
    <property type="entry name" value="calcium/calmodulin-dependent protein kinase type II subunit gamma isoform X1"/>
    <property type="match status" value="1"/>
</dbReference>
<evidence type="ECO:0000256" key="6">
    <source>
        <dbReference type="ARBA" id="ARBA00022741"/>
    </source>
</evidence>
<dbReference type="PROSITE" id="PS50011">
    <property type="entry name" value="PROTEIN_KINASE_DOM"/>
    <property type="match status" value="1"/>
</dbReference>
<comment type="function">
    <text evidence="12">CaM-kinase II (CAMK2) is a prominent kinase in the central nervous system.</text>
</comment>
<dbReference type="InterPro" id="IPR000719">
    <property type="entry name" value="Prot_kinase_dom"/>
</dbReference>
<dbReference type="Ensembl" id="ENSACIT00000014224.1">
    <property type="protein sequence ID" value="ENSACIP00000013852.1"/>
    <property type="gene ID" value="ENSACIG00000010329.1"/>
</dbReference>
<dbReference type="Gene3D" id="3.10.450.50">
    <property type="match status" value="1"/>
</dbReference>
<keyword evidence="18" id="KW-1185">Reference proteome</keyword>
<evidence type="ECO:0000259" key="16">
    <source>
        <dbReference type="PROSITE" id="PS50011"/>
    </source>
</evidence>
<dbReference type="GO" id="GO:0005516">
    <property type="term" value="F:calmodulin binding"/>
    <property type="evidence" value="ECO:0007669"/>
    <property type="project" value="UniProtKB-KW"/>
</dbReference>
<dbReference type="GO" id="GO:0005524">
    <property type="term" value="F:ATP binding"/>
    <property type="evidence" value="ECO:0007669"/>
    <property type="project" value="UniProtKB-UniRule"/>
</dbReference>
<name>A0A3Q0RTV4_AMPCI</name>
<evidence type="ECO:0000256" key="15">
    <source>
        <dbReference type="RuleBase" id="RU000304"/>
    </source>
</evidence>
<evidence type="ECO:0000256" key="1">
    <source>
        <dbReference type="ARBA" id="ARBA00005354"/>
    </source>
</evidence>
<dbReference type="InterPro" id="IPR008271">
    <property type="entry name" value="Ser/Thr_kinase_AS"/>
</dbReference>
<dbReference type="Gene3D" id="6.10.140.620">
    <property type="match status" value="1"/>
</dbReference>
<evidence type="ECO:0000313" key="18">
    <source>
        <dbReference type="Proteomes" id="UP000261340"/>
    </source>
</evidence>
<evidence type="ECO:0000256" key="7">
    <source>
        <dbReference type="ARBA" id="ARBA00022777"/>
    </source>
</evidence>
<accession>A0A3Q0RTV4</accession>
<evidence type="ECO:0000256" key="12">
    <source>
        <dbReference type="ARBA" id="ARBA00056581"/>
    </source>
</evidence>
<keyword evidence="5" id="KW-0808">Transferase</keyword>
<dbReference type="GO" id="GO:0004683">
    <property type="term" value="F:calcium/calmodulin-dependent protein kinase activity"/>
    <property type="evidence" value="ECO:0007669"/>
    <property type="project" value="UniProtKB-EC"/>
</dbReference>
<dbReference type="PROSITE" id="PS00107">
    <property type="entry name" value="PROTEIN_KINASE_ATP"/>
    <property type="match status" value="1"/>
</dbReference>
<evidence type="ECO:0000256" key="3">
    <source>
        <dbReference type="ARBA" id="ARBA00022527"/>
    </source>
</evidence>
<comment type="catalytic activity">
    <reaction evidence="11">
        <text>L-seryl-[protein] + ATP = O-phospho-L-seryl-[protein] + ADP + H(+)</text>
        <dbReference type="Rhea" id="RHEA:17989"/>
        <dbReference type="Rhea" id="RHEA-COMP:9863"/>
        <dbReference type="Rhea" id="RHEA-COMP:11604"/>
        <dbReference type="ChEBI" id="CHEBI:15378"/>
        <dbReference type="ChEBI" id="CHEBI:29999"/>
        <dbReference type="ChEBI" id="CHEBI:30616"/>
        <dbReference type="ChEBI" id="CHEBI:83421"/>
        <dbReference type="ChEBI" id="CHEBI:456216"/>
        <dbReference type="EC" id="2.7.11.17"/>
    </reaction>
</comment>
<dbReference type="PROSITE" id="PS00108">
    <property type="entry name" value="PROTEIN_KINASE_ST"/>
    <property type="match status" value="1"/>
</dbReference>
<keyword evidence="6 14" id="KW-0547">Nucleotide-binding</keyword>
<feature type="binding site" evidence="14">
    <location>
        <position position="43"/>
    </location>
    <ligand>
        <name>ATP</name>
        <dbReference type="ChEBI" id="CHEBI:30616"/>
    </ligand>
</feature>
<evidence type="ECO:0000313" key="17">
    <source>
        <dbReference type="Ensembl" id="ENSACIP00000013852.1"/>
    </source>
</evidence>